<name>A0A226DPG9_FOLCA</name>
<feature type="transmembrane region" description="Helical" evidence="1">
    <location>
        <begin position="175"/>
        <end position="195"/>
    </location>
</feature>
<evidence type="ECO:0000313" key="2">
    <source>
        <dbReference type="EMBL" id="OXA47425.1"/>
    </source>
</evidence>
<evidence type="ECO:0000256" key="1">
    <source>
        <dbReference type="SAM" id="Phobius"/>
    </source>
</evidence>
<keyword evidence="1" id="KW-0812">Transmembrane</keyword>
<protein>
    <submittedName>
        <fullName evidence="2">Uncharacterized protein</fullName>
    </submittedName>
</protein>
<feature type="transmembrane region" description="Helical" evidence="1">
    <location>
        <begin position="130"/>
        <end position="155"/>
    </location>
</feature>
<reference evidence="2 3" key="1">
    <citation type="submission" date="2015-12" db="EMBL/GenBank/DDBJ databases">
        <title>The genome of Folsomia candida.</title>
        <authorList>
            <person name="Faddeeva A."/>
            <person name="Derks M.F."/>
            <person name="Anvar Y."/>
            <person name="Smit S."/>
            <person name="Van Straalen N."/>
            <person name="Roelofs D."/>
        </authorList>
    </citation>
    <scope>NUCLEOTIDE SEQUENCE [LARGE SCALE GENOMIC DNA]</scope>
    <source>
        <strain evidence="2 3">VU population</strain>
        <tissue evidence="2">Whole body</tissue>
    </source>
</reference>
<feature type="transmembrane region" description="Helical" evidence="1">
    <location>
        <begin position="72"/>
        <end position="98"/>
    </location>
</feature>
<keyword evidence="1" id="KW-0472">Membrane</keyword>
<dbReference type="Proteomes" id="UP000198287">
    <property type="component" value="Unassembled WGS sequence"/>
</dbReference>
<gene>
    <name evidence="2" type="ORF">Fcan01_17924</name>
</gene>
<dbReference type="AlphaFoldDB" id="A0A226DPG9"/>
<keyword evidence="1" id="KW-1133">Transmembrane helix</keyword>
<comment type="caution">
    <text evidence="2">The sequence shown here is derived from an EMBL/GenBank/DDBJ whole genome shotgun (WGS) entry which is preliminary data.</text>
</comment>
<keyword evidence="3" id="KW-1185">Reference proteome</keyword>
<sequence>MANINAQLIYAKVFWIYIKFPIACNPSTRKFFVWSDKDLFYPFYVAECIVISGFFTNVAEFINIAYSGKFEIVPIVLLFIGVSLITFDVLAAVATTLIKHECAAFMNDLMRHVDELEEGFAKRGKKWDKLTLMLCNFIVTSAVLPFLFALFEAYLTVNDKFAHLEYALANSICPINTYFACKLITFIVLVTYYTFIGFHCTASLVGLVVTTALVLNMLVDSVGNLAKLNISLQSIRMYQRFRIVFKTVENITTLLASMFLSIGFGFTVMCNFTTVRMLGVIRMPFYLFFPTASFLAIVATGILFPYGIECHERSGKLLARWKDKLALKRGTMRLEEKMVKALKPMGFKAGTGELSFFAIKKSTKSKYYVIVTDKTIEALMS</sequence>
<feature type="transmembrane region" description="Helical" evidence="1">
    <location>
        <begin position="251"/>
        <end position="273"/>
    </location>
</feature>
<dbReference type="EMBL" id="LNIX01000013">
    <property type="protein sequence ID" value="OXA47425.1"/>
    <property type="molecule type" value="Genomic_DNA"/>
</dbReference>
<feature type="transmembrane region" description="Helical" evidence="1">
    <location>
        <begin position="202"/>
        <end position="219"/>
    </location>
</feature>
<accession>A0A226DPG9</accession>
<organism evidence="2 3">
    <name type="scientific">Folsomia candida</name>
    <name type="common">Springtail</name>
    <dbReference type="NCBI Taxonomy" id="158441"/>
    <lineage>
        <taxon>Eukaryota</taxon>
        <taxon>Metazoa</taxon>
        <taxon>Ecdysozoa</taxon>
        <taxon>Arthropoda</taxon>
        <taxon>Hexapoda</taxon>
        <taxon>Collembola</taxon>
        <taxon>Entomobryomorpha</taxon>
        <taxon>Isotomoidea</taxon>
        <taxon>Isotomidae</taxon>
        <taxon>Proisotominae</taxon>
        <taxon>Folsomia</taxon>
    </lineage>
</organism>
<evidence type="ECO:0000313" key="3">
    <source>
        <dbReference type="Proteomes" id="UP000198287"/>
    </source>
</evidence>
<feature type="transmembrane region" description="Helical" evidence="1">
    <location>
        <begin position="39"/>
        <end position="66"/>
    </location>
</feature>
<proteinExistence type="predicted"/>
<feature type="transmembrane region" description="Helical" evidence="1">
    <location>
        <begin position="285"/>
        <end position="308"/>
    </location>
</feature>